<name>A0A7X2V5T9_9BACI</name>
<comment type="caution">
    <text evidence="1">The sequence shown here is derived from an EMBL/GenBank/DDBJ whole genome shotgun (WGS) entry which is preliminary data.</text>
</comment>
<dbReference type="RefSeq" id="WP_155113050.1">
    <property type="nucleotide sequence ID" value="NZ_WMIB01000015.1"/>
</dbReference>
<sequence length="111" mass="12911">MKYPYEFVKDPFGDLGIVLPEEISLFSDFIENVATEDQADEYIGYANKVLTGDLEDFEIELNATSIVIKENFSTVKNSYRIEEPYINQIETDQFIELLLIWKEKIPETFKG</sequence>
<accession>A0A7X2V5T9</accession>
<reference evidence="1 2" key="1">
    <citation type="journal article" date="2017" name="Int. J. Syst. Evol. Microbiol.">
        <title>Bacillus mangrovi sp. nov., isolated from a sediment sample from a mangrove forest.</title>
        <authorList>
            <person name="Gupta V."/>
            <person name="Singh P.K."/>
            <person name="Korpole S."/>
            <person name="Tanuku N.R.S."/>
            <person name="Pinnaka A.K."/>
        </authorList>
    </citation>
    <scope>NUCLEOTIDE SEQUENCE [LARGE SCALE GENOMIC DNA]</scope>
    <source>
        <strain evidence="1 2">KCTC 33872</strain>
    </source>
</reference>
<protein>
    <submittedName>
        <fullName evidence="1">tRNA-Val4</fullName>
    </submittedName>
</protein>
<dbReference type="AlphaFoldDB" id="A0A7X2V5T9"/>
<dbReference type="OrthoDB" id="2940425at2"/>
<evidence type="ECO:0000313" key="1">
    <source>
        <dbReference type="EMBL" id="MTH54539.1"/>
    </source>
</evidence>
<evidence type="ECO:0000313" key="2">
    <source>
        <dbReference type="Proteomes" id="UP000434639"/>
    </source>
</evidence>
<gene>
    <name evidence="1" type="ORF">GKZ89_14135</name>
</gene>
<keyword evidence="2" id="KW-1185">Reference proteome</keyword>
<dbReference type="Proteomes" id="UP000434639">
    <property type="component" value="Unassembled WGS sequence"/>
</dbReference>
<proteinExistence type="predicted"/>
<dbReference type="EMBL" id="WMIB01000015">
    <property type="protein sequence ID" value="MTH54539.1"/>
    <property type="molecule type" value="Genomic_DNA"/>
</dbReference>
<organism evidence="1 2">
    <name type="scientific">Metabacillus mangrovi</name>
    <dbReference type="NCBI Taxonomy" id="1491830"/>
    <lineage>
        <taxon>Bacteria</taxon>
        <taxon>Bacillati</taxon>
        <taxon>Bacillota</taxon>
        <taxon>Bacilli</taxon>
        <taxon>Bacillales</taxon>
        <taxon>Bacillaceae</taxon>
        <taxon>Metabacillus</taxon>
    </lineage>
</organism>